<dbReference type="PANTHER" id="PTHR24291:SF209">
    <property type="entry name" value="CYTOCHROME P450-LIKE PROTEIN"/>
    <property type="match status" value="1"/>
</dbReference>
<keyword evidence="8 10" id="KW-0408">Iron</keyword>
<keyword evidence="15" id="KW-1185">Reference proteome</keyword>
<keyword evidence="13" id="KW-0472">Membrane</keyword>
<dbReference type="PANTHER" id="PTHR24291">
    <property type="entry name" value="CYTOCHROME P450 FAMILY 4"/>
    <property type="match status" value="1"/>
</dbReference>
<evidence type="ECO:0000256" key="7">
    <source>
        <dbReference type="ARBA" id="ARBA00023002"/>
    </source>
</evidence>
<evidence type="ECO:0000256" key="11">
    <source>
        <dbReference type="PROSITE-ProRule" id="PRU00221"/>
    </source>
</evidence>
<keyword evidence="7" id="KW-0560">Oxidoreductase</keyword>
<evidence type="ECO:0000256" key="5">
    <source>
        <dbReference type="ARBA" id="ARBA00022723"/>
    </source>
</evidence>
<feature type="region of interest" description="Disordered" evidence="12">
    <location>
        <begin position="952"/>
        <end position="981"/>
    </location>
</feature>
<keyword evidence="5 10" id="KW-0479">Metal-binding</keyword>
<dbReference type="Gene3D" id="1.10.630.10">
    <property type="entry name" value="Cytochrome P450"/>
    <property type="match status" value="1"/>
</dbReference>
<feature type="repeat" description="WD" evidence="11">
    <location>
        <begin position="885"/>
        <end position="926"/>
    </location>
</feature>
<proteinExistence type="inferred from homology"/>
<evidence type="ECO:0000256" key="12">
    <source>
        <dbReference type="SAM" id="MobiDB-lite"/>
    </source>
</evidence>
<dbReference type="InterPro" id="IPR002401">
    <property type="entry name" value="Cyt_P450_E_grp-I"/>
</dbReference>
<keyword evidence="6" id="KW-0677">Repeat</keyword>
<evidence type="ECO:0000313" key="14">
    <source>
        <dbReference type="EMBL" id="RZF46869.1"/>
    </source>
</evidence>
<keyword evidence="13" id="KW-1133">Transmembrane helix</keyword>
<dbReference type="InterPro" id="IPR036322">
    <property type="entry name" value="WD40_repeat_dom_sf"/>
</dbReference>
<keyword evidence="9" id="KW-0503">Monooxygenase</keyword>
<dbReference type="GO" id="GO:0020037">
    <property type="term" value="F:heme binding"/>
    <property type="evidence" value="ECO:0007669"/>
    <property type="project" value="InterPro"/>
</dbReference>
<dbReference type="InterPro" id="IPR036396">
    <property type="entry name" value="Cyt_P450_sf"/>
</dbReference>
<sequence>MDTTTVLIVSLGVTLLIFILKLLRERINYIRIIDRIPGPPGYPIVGDTLETTKPSKKEIFAFFHKRTMTYYPFFRTWRGPYAEGHLMKPEHVEIVVGSVRHIDKSFGYTFLHPWLGTGLLTSTGNKWHERRKLLTPTFHFKILEDFVDVFCEKSEILLELLDKKADGNEFDIHPFLTLCALDVICETAMGTPVNAQMQSNSQYIKAVYEISKLTIERGMRPWLYPNFIFQRTEYGKKYENCLSILHGFTKKVISKRRLLKEQEGTNTPDSEDFVAFGQKKRKAFLDLLLDASCDGKVLSDDDIREEVDTFMFEGHDTTTAGMAWTLFLLGNETEIQEKVFRELDSIFGGSDRSPTMQDLGEMKYLERVIKESLRLYPSVPFISRRLNEDVKIDKYLVPAGTVALIHIYHLHRCEDQFPNPEDFDPDNFLPERIAKRHPYAYLPFSAGPRNCIGQKFAILEEKTILSSILRKFRIEAVEKRKDIILMSELILRPATGVRIKMYPRKKISHFDEEEQEISHGIDILDRFDSDDLLELRKVFFDEKQMSKVEGRQVYSGLPLNKMEFVKAVDRIIASNLFDQLSKKIKYSEKDVIWWEQILDAIIDKIQAQDSDKNCLKVVEESALKVHAITHCKRENIVKLVPLDTDTSFCYVAVSKYGQVGVYDGDINLLESYRVLLGSQTEDTSRSTCTWVNDAIALPDATAILLAVSDRSLHFLTAAGLAHTPMFLISGIPNSPQCLSYHAGEPSLLFFGDDRGDITLMRFHQPAISLFRRTSTDRSNSYFWRELEGQDPWVTVTVDHNVHGDAVREIKYIPDNGTIVSCSSDPNASVVIRYLSGKRVPYIFKMTRGVRCFHLDRGLKLLVTGSTDNVVRIWNPVVNQMPVAVLYGHKTSIVDVRILRQYNAALSISMDGVLKVWDIEDNCCLQTIGLDIPVFSIVGKMIEFGSKTIYPGPSSAKPPLARQPKSSKKSSLKQSHPASLLSTASVTTKPSCTSTTGTEWLRPQILVVCCNYAVTLPLTRQAHTEFLPPPLREKEPLVPSPWLRADDRTAQIVTPQDIPETSKLSSLSEDRDLSEVISPRALKFIRHGPSDFKPKFKSLLSPAYGLYQSRTQQQVQDDDKHMASMVEQCAPHLALKLYHPEEIKFSQPLPVTRRMKSFDLSSPQKLMRVKLKSDTSSSIQGSCNGSTLHSINSRTDTNTNTNYKLIDDGVCRHSTVAASGTTNSRVTNHVGKAVRLLYRVIPNRITFQSINIAFLVYCVAWQAACMQTHALYMSCRGL</sequence>
<keyword evidence="3 11" id="KW-0853">WD repeat</keyword>
<dbReference type="OrthoDB" id="691673at2759"/>
<evidence type="ECO:0000256" key="3">
    <source>
        <dbReference type="ARBA" id="ARBA00022574"/>
    </source>
</evidence>
<dbReference type="PROSITE" id="PS50082">
    <property type="entry name" value="WD_REPEATS_2"/>
    <property type="match status" value="2"/>
</dbReference>
<dbReference type="InterPro" id="IPR050196">
    <property type="entry name" value="Cytochrome_P450_Monoox"/>
</dbReference>
<feature type="repeat" description="WD" evidence="11">
    <location>
        <begin position="860"/>
        <end position="874"/>
    </location>
</feature>
<dbReference type="PROSITE" id="PS00678">
    <property type="entry name" value="WD_REPEATS_1"/>
    <property type="match status" value="1"/>
</dbReference>
<dbReference type="InterPro" id="IPR015943">
    <property type="entry name" value="WD40/YVTN_repeat-like_dom_sf"/>
</dbReference>
<dbReference type="Gene3D" id="2.130.10.10">
    <property type="entry name" value="YVTN repeat-like/Quinoprotein amine dehydrogenase"/>
    <property type="match status" value="2"/>
</dbReference>
<protein>
    <submittedName>
        <fullName evidence="14">Uncharacterized protein</fullName>
    </submittedName>
</protein>
<feature type="transmembrane region" description="Helical" evidence="13">
    <location>
        <begin position="6"/>
        <end position="23"/>
    </location>
</feature>
<dbReference type="Pfam" id="PF00067">
    <property type="entry name" value="p450"/>
    <property type="match status" value="1"/>
</dbReference>
<evidence type="ECO:0000256" key="2">
    <source>
        <dbReference type="ARBA" id="ARBA00010617"/>
    </source>
</evidence>
<evidence type="ECO:0000256" key="1">
    <source>
        <dbReference type="ARBA" id="ARBA00001971"/>
    </source>
</evidence>
<dbReference type="InParanoid" id="A0A482XND3"/>
<dbReference type="SUPFAM" id="SSF50978">
    <property type="entry name" value="WD40 repeat-like"/>
    <property type="match status" value="1"/>
</dbReference>
<dbReference type="Proteomes" id="UP000291343">
    <property type="component" value="Unassembled WGS sequence"/>
</dbReference>
<organism evidence="14 15">
    <name type="scientific">Laodelphax striatellus</name>
    <name type="common">Small brown planthopper</name>
    <name type="synonym">Delphax striatella</name>
    <dbReference type="NCBI Taxonomy" id="195883"/>
    <lineage>
        <taxon>Eukaryota</taxon>
        <taxon>Metazoa</taxon>
        <taxon>Ecdysozoa</taxon>
        <taxon>Arthropoda</taxon>
        <taxon>Hexapoda</taxon>
        <taxon>Insecta</taxon>
        <taxon>Pterygota</taxon>
        <taxon>Neoptera</taxon>
        <taxon>Paraneoptera</taxon>
        <taxon>Hemiptera</taxon>
        <taxon>Auchenorrhyncha</taxon>
        <taxon>Fulgoroidea</taxon>
        <taxon>Delphacidae</taxon>
        <taxon>Criomorphinae</taxon>
        <taxon>Laodelphax</taxon>
    </lineage>
</organism>
<evidence type="ECO:0000256" key="10">
    <source>
        <dbReference type="PIRSR" id="PIRSR602401-1"/>
    </source>
</evidence>
<dbReference type="SMR" id="A0A482XND3"/>
<feature type="binding site" description="axial binding residue" evidence="10">
    <location>
        <position position="451"/>
    </location>
    <ligand>
        <name>heme</name>
        <dbReference type="ChEBI" id="CHEBI:30413"/>
    </ligand>
    <ligandPart>
        <name>Fe</name>
        <dbReference type="ChEBI" id="CHEBI:18248"/>
    </ligandPart>
</feature>
<comment type="caution">
    <text evidence="14">The sequence shown here is derived from an EMBL/GenBank/DDBJ whole genome shotgun (WGS) entry which is preliminary data.</text>
</comment>
<name>A0A482XND3_LAOST</name>
<comment type="similarity">
    <text evidence="2">Belongs to the cytochrome P450 family.</text>
</comment>
<accession>A0A482XND3</accession>
<dbReference type="InterPro" id="IPR019775">
    <property type="entry name" value="WD40_repeat_CS"/>
</dbReference>
<dbReference type="InterPro" id="IPR017972">
    <property type="entry name" value="Cyt_P450_CS"/>
</dbReference>
<dbReference type="InterPro" id="IPR001128">
    <property type="entry name" value="Cyt_P450"/>
</dbReference>
<dbReference type="SUPFAM" id="SSF48264">
    <property type="entry name" value="Cytochrome P450"/>
    <property type="match status" value="1"/>
</dbReference>
<evidence type="ECO:0000256" key="9">
    <source>
        <dbReference type="ARBA" id="ARBA00023033"/>
    </source>
</evidence>
<evidence type="ECO:0000256" key="8">
    <source>
        <dbReference type="ARBA" id="ARBA00023004"/>
    </source>
</evidence>
<dbReference type="GO" id="GO:0016705">
    <property type="term" value="F:oxidoreductase activity, acting on paired donors, with incorporation or reduction of molecular oxygen"/>
    <property type="evidence" value="ECO:0007669"/>
    <property type="project" value="InterPro"/>
</dbReference>
<dbReference type="GO" id="GO:0004497">
    <property type="term" value="F:monooxygenase activity"/>
    <property type="evidence" value="ECO:0007669"/>
    <property type="project" value="UniProtKB-KW"/>
</dbReference>
<dbReference type="EMBL" id="QKKF02005541">
    <property type="protein sequence ID" value="RZF46869.1"/>
    <property type="molecule type" value="Genomic_DNA"/>
</dbReference>
<keyword evidence="13" id="KW-0812">Transmembrane</keyword>
<dbReference type="InterPro" id="IPR001680">
    <property type="entry name" value="WD40_rpt"/>
</dbReference>
<gene>
    <name evidence="14" type="ORF">LSTR_LSTR008250</name>
</gene>
<dbReference type="STRING" id="195883.A0A482XND3"/>
<evidence type="ECO:0000256" key="4">
    <source>
        <dbReference type="ARBA" id="ARBA00022617"/>
    </source>
</evidence>
<reference evidence="14 15" key="1">
    <citation type="journal article" date="2017" name="Gigascience">
        <title>Genome sequence of the small brown planthopper, Laodelphax striatellus.</title>
        <authorList>
            <person name="Zhu J."/>
            <person name="Jiang F."/>
            <person name="Wang X."/>
            <person name="Yang P."/>
            <person name="Bao Y."/>
            <person name="Zhao W."/>
            <person name="Wang W."/>
            <person name="Lu H."/>
            <person name="Wang Q."/>
            <person name="Cui N."/>
            <person name="Li J."/>
            <person name="Chen X."/>
            <person name="Luo L."/>
            <person name="Yu J."/>
            <person name="Kang L."/>
            <person name="Cui F."/>
        </authorList>
    </citation>
    <scope>NUCLEOTIDE SEQUENCE [LARGE SCALE GENOMIC DNA]</scope>
    <source>
        <strain evidence="14">Lst14</strain>
    </source>
</reference>
<evidence type="ECO:0000256" key="6">
    <source>
        <dbReference type="ARBA" id="ARBA00022737"/>
    </source>
</evidence>
<dbReference type="PRINTS" id="PR00385">
    <property type="entry name" value="P450"/>
</dbReference>
<comment type="cofactor">
    <cofactor evidence="1 10">
        <name>heme</name>
        <dbReference type="ChEBI" id="CHEBI:30413"/>
    </cofactor>
</comment>
<dbReference type="PRINTS" id="PR00463">
    <property type="entry name" value="EP450I"/>
</dbReference>
<dbReference type="Pfam" id="PF00400">
    <property type="entry name" value="WD40"/>
    <property type="match status" value="1"/>
</dbReference>
<dbReference type="PROSITE" id="PS00086">
    <property type="entry name" value="CYTOCHROME_P450"/>
    <property type="match status" value="1"/>
</dbReference>
<evidence type="ECO:0000256" key="13">
    <source>
        <dbReference type="SAM" id="Phobius"/>
    </source>
</evidence>
<dbReference type="GO" id="GO:0005506">
    <property type="term" value="F:iron ion binding"/>
    <property type="evidence" value="ECO:0007669"/>
    <property type="project" value="InterPro"/>
</dbReference>
<keyword evidence="4 10" id="KW-0349">Heme</keyword>
<dbReference type="AlphaFoldDB" id="A0A482XND3"/>
<evidence type="ECO:0000313" key="15">
    <source>
        <dbReference type="Proteomes" id="UP000291343"/>
    </source>
</evidence>
<dbReference type="SMART" id="SM00320">
    <property type="entry name" value="WD40"/>
    <property type="match status" value="3"/>
</dbReference>